<sequence>MKLAVSNRPLRWTAFVPVLLLLVHTAEAKGPSAAMTVAVTSVERTPVSQNVVATGNVVAWREIPVSTEASGLAVTQVVADEGTLVVEGQVLARLNDARIRAELIKQQAVILELEANLTSAKSDLNRAKSVATGVITEQTIEQRDTLVKTTEARLEAARAQLFDIQVRQRQAVILAPAAGMVSSRAVTIGQVVQVGTEIFRIIQDGRIEVDARVLESDLPAASVGQTVKIVGPTGRTEQGVVRVVSPIVDPKTRLGTVRIALDRDTQLKPGMFARVEVAVDTKLALTVPFKALVWRDAKAYVFRVSADSMVSLIEVKVGRGTAARVEVLDGLSRGDRVVSQGAGLLNNGDAVFVETVSFGSRTVR</sequence>
<dbReference type="GO" id="GO:1990281">
    <property type="term" value="C:efflux pump complex"/>
    <property type="evidence" value="ECO:0007669"/>
    <property type="project" value="TreeGrafter"/>
</dbReference>
<dbReference type="PANTHER" id="PTHR30469:SF15">
    <property type="entry name" value="HLYD FAMILY OF SECRETION PROTEINS"/>
    <property type="match status" value="1"/>
</dbReference>
<dbReference type="Pfam" id="PF25954">
    <property type="entry name" value="Beta-barrel_RND_2"/>
    <property type="match status" value="1"/>
</dbReference>
<dbReference type="GO" id="GO:0015562">
    <property type="term" value="F:efflux transmembrane transporter activity"/>
    <property type="evidence" value="ECO:0007669"/>
    <property type="project" value="TreeGrafter"/>
</dbReference>
<dbReference type="InterPro" id="IPR058792">
    <property type="entry name" value="Beta-barrel_RND_2"/>
</dbReference>
<feature type="chain" id="PRO_5016926906" evidence="3">
    <location>
        <begin position="29"/>
        <end position="364"/>
    </location>
</feature>
<feature type="signal peptide" evidence="3">
    <location>
        <begin position="1"/>
        <end position="28"/>
    </location>
</feature>
<dbReference type="Pfam" id="PF25989">
    <property type="entry name" value="YknX_C"/>
    <property type="match status" value="1"/>
</dbReference>
<comment type="similarity">
    <text evidence="1">Belongs to the membrane fusion protein (MFP) (TC 8.A.1) family.</text>
</comment>
<evidence type="ECO:0000259" key="4">
    <source>
        <dbReference type="Pfam" id="PF25954"/>
    </source>
</evidence>
<keyword evidence="7" id="KW-1185">Reference proteome</keyword>
<evidence type="ECO:0000256" key="2">
    <source>
        <dbReference type="SAM" id="Coils"/>
    </source>
</evidence>
<reference evidence="7" key="1">
    <citation type="submission" date="2018-08" db="EMBL/GenBank/DDBJ databases">
        <authorList>
            <person name="Kim S.-J."/>
            <person name="Jung G.-Y."/>
        </authorList>
    </citation>
    <scope>NUCLEOTIDE SEQUENCE [LARGE SCALE GENOMIC DNA]</scope>
    <source>
        <strain evidence="7">GY_H</strain>
    </source>
</reference>
<comment type="caution">
    <text evidence="6">The sequence shown here is derived from an EMBL/GenBank/DDBJ whole genome shotgun (WGS) entry which is preliminary data.</text>
</comment>
<evidence type="ECO:0000313" key="7">
    <source>
        <dbReference type="Proteomes" id="UP000263993"/>
    </source>
</evidence>
<keyword evidence="2" id="KW-0175">Coiled coil</keyword>
<organism evidence="6 7">
    <name type="scientific">Undibacter mobilis</name>
    <dbReference type="NCBI Taxonomy" id="2292256"/>
    <lineage>
        <taxon>Bacteria</taxon>
        <taxon>Pseudomonadati</taxon>
        <taxon>Pseudomonadota</taxon>
        <taxon>Alphaproteobacteria</taxon>
        <taxon>Hyphomicrobiales</taxon>
        <taxon>Nitrobacteraceae</taxon>
        <taxon>Undibacter</taxon>
    </lineage>
</organism>
<dbReference type="InterPro" id="IPR006143">
    <property type="entry name" value="RND_pump_MFP"/>
</dbReference>
<dbReference type="SUPFAM" id="SSF111369">
    <property type="entry name" value="HlyD-like secretion proteins"/>
    <property type="match status" value="1"/>
</dbReference>
<name>A0A371BAX5_9BRAD</name>
<feature type="domain" description="YknX-like C-terminal permuted SH3-like" evidence="5">
    <location>
        <begin position="284"/>
        <end position="351"/>
    </location>
</feature>
<dbReference type="NCBIfam" id="TIGR01730">
    <property type="entry name" value="RND_mfp"/>
    <property type="match status" value="1"/>
</dbReference>
<feature type="domain" description="CusB-like beta-barrel" evidence="4">
    <location>
        <begin position="209"/>
        <end position="278"/>
    </location>
</feature>
<dbReference type="Gene3D" id="1.10.287.470">
    <property type="entry name" value="Helix hairpin bin"/>
    <property type="match status" value="1"/>
</dbReference>
<keyword evidence="3" id="KW-0732">Signal</keyword>
<dbReference type="OrthoDB" id="9813967at2"/>
<protein>
    <submittedName>
        <fullName evidence="6">Efflux RND transporter periplasmic adaptor subunit</fullName>
    </submittedName>
</protein>
<accession>A0A371BAX5</accession>
<evidence type="ECO:0000259" key="5">
    <source>
        <dbReference type="Pfam" id="PF25989"/>
    </source>
</evidence>
<dbReference type="Gene3D" id="2.40.30.170">
    <property type="match status" value="1"/>
</dbReference>
<feature type="coiled-coil region" evidence="2">
    <location>
        <begin position="94"/>
        <end position="130"/>
    </location>
</feature>
<dbReference type="Gene3D" id="2.40.50.100">
    <property type="match status" value="1"/>
</dbReference>
<proteinExistence type="inferred from homology"/>
<dbReference type="InterPro" id="IPR058637">
    <property type="entry name" value="YknX-like_C"/>
</dbReference>
<dbReference type="Proteomes" id="UP000263993">
    <property type="component" value="Unassembled WGS sequence"/>
</dbReference>
<evidence type="ECO:0000256" key="3">
    <source>
        <dbReference type="SAM" id="SignalP"/>
    </source>
</evidence>
<dbReference type="EMBL" id="QRGO01000001">
    <property type="protein sequence ID" value="RDV04714.1"/>
    <property type="molecule type" value="Genomic_DNA"/>
</dbReference>
<evidence type="ECO:0000256" key="1">
    <source>
        <dbReference type="ARBA" id="ARBA00009477"/>
    </source>
</evidence>
<dbReference type="AlphaFoldDB" id="A0A371BAX5"/>
<dbReference type="PANTHER" id="PTHR30469">
    <property type="entry name" value="MULTIDRUG RESISTANCE PROTEIN MDTA"/>
    <property type="match status" value="1"/>
</dbReference>
<evidence type="ECO:0000313" key="6">
    <source>
        <dbReference type="EMBL" id="RDV04714.1"/>
    </source>
</evidence>
<dbReference type="Gene3D" id="2.40.420.20">
    <property type="match status" value="1"/>
</dbReference>
<gene>
    <name evidence="6" type="ORF">DXH78_09150</name>
</gene>